<dbReference type="EMBL" id="JAFJZO010000016">
    <property type="protein sequence ID" value="KAG5508834.1"/>
    <property type="molecule type" value="Genomic_DNA"/>
</dbReference>
<feature type="region of interest" description="Disordered" evidence="2">
    <location>
        <begin position="1335"/>
        <end position="1359"/>
    </location>
</feature>
<feature type="region of interest" description="Disordered" evidence="2">
    <location>
        <begin position="1704"/>
        <end position="1723"/>
    </location>
</feature>
<comment type="caution">
    <text evidence="3">The sequence shown here is derived from an EMBL/GenBank/DDBJ whole genome shotgun (WGS) entry which is preliminary data.</text>
</comment>
<feature type="region of interest" description="Disordered" evidence="2">
    <location>
        <begin position="1109"/>
        <end position="1130"/>
    </location>
</feature>
<feature type="compositionally biased region" description="Polar residues" evidence="2">
    <location>
        <begin position="1710"/>
        <end position="1723"/>
    </location>
</feature>
<keyword evidence="1" id="KW-0175">Coiled coil</keyword>
<feature type="region of interest" description="Disordered" evidence="2">
    <location>
        <begin position="196"/>
        <end position="226"/>
    </location>
</feature>
<protein>
    <submittedName>
        <fullName evidence="3">Uncharacterized protein</fullName>
    </submittedName>
</protein>
<feature type="compositionally biased region" description="Polar residues" evidence="2">
    <location>
        <begin position="196"/>
        <end position="207"/>
    </location>
</feature>
<gene>
    <name evidence="3" type="ORF">JKF63_05336</name>
</gene>
<dbReference type="Proteomes" id="UP000674318">
    <property type="component" value="Unassembled WGS sequence"/>
</dbReference>
<feature type="region of interest" description="Disordered" evidence="2">
    <location>
        <begin position="936"/>
        <end position="957"/>
    </location>
</feature>
<evidence type="ECO:0000313" key="4">
    <source>
        <dbReference type="Proteomes" id="UP000674318"/>
    </source>
</evidence>
<sequence>MQSITKSTLPTIPTKLGEAVNPMNAPKSQMTTLSFFSSSRSRGVAASRDNLDGMSVNLTSELPPSEAAMPTYATVAPPPLNQTTSPKHRTDSLLQDGPALPTVTTLSSTSLSVTNHLLTKNTGNIPPSLRTHAPPAKTSLLPLYKTHRPRRRDSAEVRASVLAKSRHRCLLPLKEAEKSKDNKKSDRLTTLVVHSTTESTMAQSCSPSPGPREGMNNPAFMGGSAPSKENYTPAPIQGQARLSSPPRFTAADAPASFLGHETIDRTLALSSSRLSYDSRQLSGASVPRSEEESIAASLTSLQQRLWDRTEGTPAVAPTIKKHGIALPSPRRSRGRQARSTTMSLVAAARLAASSSAATGSAEVKTIATTADRTALTVPVAQWRQSLDKERIRGARSKHLAHLLIERLLGTAPTAESLSGFRTGGGGGGSALRLFDQSSLDTYEAEGSGNRHLRSLCKRAAVAAFLLNSILDGLPRHQQSLSPYVQMLLDFTFVSDTPVNRAILGGTVQDRELICELGIAQKDVAGCESESATSAALSLPGVTQHKSIPHLRGKVQGDNRPYFPSGDAENDGEELCELLYPHFTRMACVAAHYEAAYATVKIAHSVRSHELHQQNMVLLLDCTHRHWMRGFMHAVLLAWKRLCEERREQLHLQRARWAERWTNERGRITLRRWRGYATRTLFAAEAASSAKILLAEKRASIERLEKESEAMRATSALLQETLHRQEEERAVIEKAIVGREQVYKRLLRHVREIDRVGSLMLRSLLLPVAPPVPDQADALNGFSEAVQSVSSAGDKKLSIKSQIFSEHSSSDYSIEMLPSSTEKGDVTLRHPAHTLVALPTLLQWANMCVAAMQVEYFSFYPDDDDNDDTGNGNSVAEEPAEGNAKDVPTNGKPAKETAVVEQQKASSGGMKDTTTTAAPGPLPECSGDMLGMLATTGRKGSHASSVGEAGGASGKEATRGEGIGFEMLLPPTATRGISVSSSTFGVGSDTILLPLHMILLLMRNCAGEQDDSVAMADLDEHGALDQPETTLTADIRTSCVSLTDNDVASTPSGPSWGLIRKIELADRAILHECYQLLRQDEEMQDRIDDNSGGVAAAAAGGRAHGMYRSPDPPAAGCSGNTPGSEPASGASIMHRLSPASRKKLQQMCRVVVNVYEQLTGTVCIINVEQLVERSRGALLVLTAALMRYYTNWYAHPRQQPASQSRKTRRAAYSITAMAHDGAKHRQYTEWSHPPHSHRDWLTLVHRQAQWIALSFSALHGAMRIATHPVSVLSMVEQERVAKLLQRITMTEFSDLLCQSSDHDTQNYMDMIAVVERYAPSLYLIFHQYALPSSKLHAKEDTRHTNVPSKKGKTEKEDNSEKEAYITGNTLWYLLCLVGLAGKAPHPSWASSKRGASLAATPLALSSPPLPVTLHRPAVFSLIEEVTLGSAALVKARHQYEMTLGGRDASPAAKKIAHPSNMSNPNPLQPKTGRTNVVSVSFQGRPIPCYARALRDDPHVDLRADTGAVCVNFVQFVKVLIRLAHAWQCQQQQRELMAEEEQCRLKASAESRDSVTQKSGDVPSDCPHADAAPTGCESLVDSSTQQSTPSQQQPHEANSSPSDHIQYEAVDYTSLLCTPYFDTFLGGLLLPSLLGANRWIGAARRAFSSKPVLELLAQHHDELIKVFNKYQQPCESRGVRAALPPPFSTILAPRFLSKKSVAGVSSEELTKPNPNQRLPDNSVSHRNSISGTRDVGIVSVLRWKDVHSMAKDLEWYTKSRVSERGLRHCFDNVVADSAREGEVLFFGEFLQLLCAIAVYAAPDPTVPLETKLNSFLDTRVLILLQ</sequence>
<proteinExistence type="predicted"/>
<dbReference type="RefSeq" id="XP_067758302.1">
    <property type="nucleotide sequence ID" value="XM_067901300.1"/>
</dbReference>
<name>A0A836LE92_9TRYP</name>
<feature type="region of interest" description="Disordered" evidence="2">
    <location>
        <begin position="1546"/>
        <end position="1600"/>
    </location>
</feature>
<evidence type="ECO:0000256" key="2">
    <source>
        <dbReference type="SAM" id="MobiDB-lite"/>
    </source>
</evidence>
<organism evidence="3 4">
    <name type="scientific">Porcisia hertigi</name>
    <dbReference type="NCBI Taxonomy" id="2761500"/>
    <lineage>
        <taxon>Eukaryota</taxon>
        <taxon>Discoba</taxon>
        <taxon>Euglenozoa</taxon>
        <taxon>Kinetoplastea</taxon>
        <taxon>Metakinetoplastina</taxon>
        <taxon>Trypanosomatida</taxon>
        <taxon>Trypanosomatidae</taxon>
        <taxon>Leishmaniinae</taxon>
        <taxon>Porcisia</taxon>
    </lineage>
</organism>
<reference evidence="3 4" key="1">
    <citation type="submission" date="2021-02" db="EMBL/GenBank/DDBJ databases">
        <title>Porcisia hertigi Genome sequencing and assembly.</title>
        <authorList>
            <person name="Almutairi H."/>
            <person name="Gatherer D."/>
        </authorList>
    </citation>
    <scope>NUCLEOTIDE SEQUENCE [LARGE SCALE GENOMIC DNA]</scope>
    <source>
        <strain evidence="3 4">C119</strain>
    </source>
</reference>
<feature type="region of interest" description="Disordered" evidence="2">
    <location>
        <begin position="862"/>
        <end position="923"/>
    </location>
</feature>
<feature type="compositionally biased region" description="Low complexity" evidence="2">
    <location>
        <begin position="1580"/>
        <end position="1592"/>
    </location>
</feature>
<dbReference type="OrthoDB" id="247450at2759"/>
<feature type="coiled-coil region" evidence="1">
    <location>
        <begin position="686"/>
        <end position="720"/>
    </location>
</feature>
<evidence type="ECO:0000256" key="1">
    <source>
        <dbReference type="SAM" id="Coils"/>
    </source>
</evidence>
<evidence type="ECO:0000313" key="3">
    <source>
        <dbReference type="EMBL" id="KAG5508834.1"/>
    </source>
</evidence>
<accession>A0A836LE92</accession>
<feature type="compositionally biased region" description="Basic and acidic residues" evidence="2">
    <location>
        <begin position="1350"/>
        <end position="1359"/>
    </location>
</feature>
<dbReference type="KEGG" id="phet:94291377"/>
<keyword evidence="4" id="KW-1185">Reference proteome</keyword>
<dbReference type="GeneID" id="94291377"/>